<gene>
    <name evidence="5" type="ORF">Tci_061077</name>
</gene>
<dbReference type="Gene3D" id="3.40.395.10">
    <property type="entry name" value="Adenoviral Proteinase, Chain A"/>
    <property type="match status" value="1"/>
</dbReference>
<dbReference type="EMBL" id="BKCJ010009887">
    <property type="protein sequence ID" value="GEU89099.1"/>
    <property type="molecule type" value="Genomic_DNA"/>
</dbReference>
<dbReference type="GO" id="GO:0008234">
    <property type="term" value="F:cysteine-type peptidase activity"/>
    <property type="evidence" value="ECO:0007669"/>
    <property type="project" value="InterPro"/>
</dbReference>
<dbReference type="InterPro" id="IPR038765">
    <property type="entry name" value="Papain-like_cys_pep_sf"/>
</dbReference>
<name>A0A6L2NUR3_TANCI</name>
<protein>
    <recommendedName>
        <fullName evidence="4">Ubiquitin-like protease family profile domain-containing protein</fullName>
    </recommendedName>
</protein>
<evidence type="ECO:0000313" key="5">
    <source>
        <dbReference type="EMBL" id="GEU89099.1"/>
    </source>
</evidence>
<dbReference type="InterPro" id="IPR003653">
    <property type="entry name" value="Peptidase_C48_C"/>
</dbReference>
<comment type="similarity">
    <text evidence="1">Belongs to the peptidase C48 family.</text>
</comment>
<organism evidence="5">
    <name type="scientific">Tanacetum cinerariifolium</name>
    <name type="common">Dalmatian daisy</name>
    <name type="synonym">Chrysanthemum cinerariifolium</name>
    <dbReference type="NCBI Taxonomy" id="118510"/>
    <lineage>
        <taxon>Eukaryota</taxon>
        <taxon>Viridiplantae</taxon>
        <taxon>Streptophyta</taxon>
        <taxon>Embryophyta</taxon>
        <taxon>Tracheophyta</taxon>
        <taxon>Spermatophyta</taxon>
        <taxon>Magnoliopsida</taxon>
        <taxon>eudicotyledons</taxon>
        <taxon>Gunneridae</taxon>
        <taxon>Pentapetalae</taxon>
        <taxon>asterids</taxon>
        <taxon>campanulids</taxon>
        <taxon>Asterales</taxon>
        <taxon>Asteraceae</taxon>
        <taxon>Asteroideae</taxon>
        <taxon>Anthemideae</taxon>
        <taxon>Anthemidinae</taxon>
        <taxon>Tanacetum</taxon>
    </lineage>
</organism>
<keyword evidence="3" id="KW-0378">Hydrolase</keyword>
<comment type="caution">
    <text evidence="5">The sequence shown here is derived from an EMBL/GenBank/DDBJ whole genome shotgun (WGS) entry which is preliminary data.</text>
</comment>
<proteinExistence type="inferred from homology"/>
<dbReference type="GO" id="GO:0006508">
    <property type="term" value="P:proteolysis"/>
    <property type="evidence" value="ECO:0007669"/>
    <property type="project" value="UniProtKB-KW"/>
</dbReference>
<accession>A0A6L2NUR3</accession>
<evidence type="ECO:0000256" key="2">
    <source>
        <dbReference type="ARBA" id="ARBA00022670"/>
    </source>
</evidence>
<dbReference type="AlphaFoldDB" id="A0A6L2NUR3"/>
<reference evidence="5" key="1">
    <citation type="journal article" date="2019" name="Sci. Rep.">
        <title>Draft genome of Tanacetum cinerariifolium, the natural source of mosquito coil.</title>
        <authorList>
            <person name="Yamashiro T."/>
            <person name="Shiraishi A."/>
            <person name="Satake H."/>
            <person name="Nakayama K."/>
        </authorList>
    </citation>
    <scope>NUCLEOTIDE SEQUENCE</scope>
</reference>
<evidence type="ECO:0000256" key="1">
    <source>
        <dbReference type="ARBA" id="ARBA00005234"/>
    </source>
</evidence>
<evidence type="ECO:0000256" key="3">
    <source>
        <dbReference type="ARBA" id="ARBA00022801"/>
    </source>
</evidence>
<keyword evidence="2" id="KW-0645">Protease</keyword>
<dbReference type="SUPFAM" id="SSF54001">
    <property type="entry name" value="Cysteine proteinases"/>
    <property type="match status" value="1"/>
</dbReference>
<sequence length="386" mass="44512">MDLTSYQVPRVLVACRSQKLKVEGDGNENVHLYYYINDNIQIQFGREEFCLVTGLRFGVENLADYNDDALPIPFRRWVFLSYLDGGTYYRQYGILQLVLLGVEGKGRIPDWMLSQIPAQPATPYCQPVFPSYSSTYNWQSPILSHMGNPNLEPPIKRHHDVAGLFNQNILNPGKREQRLSFYKRTPYMKQPLITILPKQRGNKNKNNVMKANLSPLNLGNAFHNKNEGGADVKREDYVNYTKFLNDPDQIYLDCYMKGYSIPVTFWQQLVPHLCMPDIDARTSVGWLSEEVFLPIHVGGNHWVMGVIDLPNSHVYVFDYLRNEERNKLLSNQIQRWTPMVNNILQGRGCFNETRGPYNFQFSYNVGLVKMSLNKPTTQTVESSHVG</sequence>
<dbReference type="Pfam" id="PF02902">
    <property type="entry name" value="Peptidase_C48"/>
    <property type="match status" value="1"/>
</dbReference>
<feature type="domain" description="Ubiquitin-like protease family profile" evidence="4">
    <location>
        <begin position="291"/>
        <end position="342"/>
    </location>
</feature>
<evidence type="ECO:0000259" key="4">
    <source>
        <dbReference type="Pfam" id="PF02902"/>
    </source>
</evidence>